<dbReference type="Gene3D" id="3.40.50.150">
    <property type="entry name" value="Vaccinia Virus protein VP39"/>
    <property type="match status" value="1"/>
</dbReference>
<dbReference type="Pfam" id="PF13649">
    <property type="entry name" value="Methyltransf_25"/>
    <property type="match status" value="1"/>
</dbReference>
<dbReference type="GO" id="GO:0008168">
    <property type="term" value="F:methyltransferase activity"/>
    <property type="evidence" value="ECO:0007669"/>
    <property type="project" value="UniProtKB-KW"/>
</dbReference>
<dbReference type="GO" id="GO:0032259">
    <property type="term" value="P:methylation"/>
    <property type="evidence" value="ECO:0007669"/>
    <property type="project" value="UniProtKB-KW"/>
</dbReference>
<reference evidence="3" key="1">
    <citation type="journal article" date="2019" name="Int. J. Syst. Evol. Microbiol.">
        <title>The Global Catalogue of Microorganisms (GCM) 10K type strain sequencing project: providing services to taxonomists for standard genome sequencing and annotation.</title>
        <authorList>
            <consortium name="The Broad Institute Genomics Platform"/>
            <consortium name="The Broad Institute Genome Sequencing Center for Infectious Disease"/>
            <person name="Wu L."/>
            <person name="Ma J."/>
        </authorList>
    </citation>
    <scope>NUCLEOTIDE SEQUENCE [LARGE SCALE GENOMIC DNA]</scope>
    <source>
        <strain evidence="3">JCM 18392</strain>
    </source>
</reference>
<dbReference type="InterPro" id="IPR029063">
    <property type="entry name" value="SAM-dependent_MTases_sf"/>
</dbReference>
<dbReference type="Proteomes" id="UP001501323">
    <property type="component" value="Unassembled WGS sequence"/>
</dbReference>
<keyword evidence="2" id="KW-0489">Methyltransferase</keyword>
<organism evidence="2 3">
    <name type="scientific">Luteimonas vadosa</name>
    <dbReference type="NCBI Taxonomy" id="1165507"/>
    <lineage>
        <taxon>Bacteria</taxon>
        <taxon>Pseudomonadati</taxon>
        <taxon>Pseudomonadota</taxon>
        <taxon>Gammaproteobacteria</taxon>
        <taxon>Lysobacterales</taxon>
        <taxon>Lysobacteraceae</taxon>
        <taxon>Luteimonas</taxon>
    </lineage>
</organism>
<sequence length="229" mass="24752">MNAATRPFGRGDAQRIADAFRPAMPLGNRFDYYYSLGKLRSDPLYPGVLAALRGCDAPLLDLGCGLGLLAHALRLDGQRVAYAGVDVDAGKIARAARAAARAGLDAVRFDVVDVEQGLPAHAGSVALLDVLQYLTREQRRQLLADAIDRLAPGARLVIRTGLDDDSGRGRATRLADRVAHWLGWMVSTPKSYPTRAGLEARFRLAGLTAHFTPLHGDTPFNNWLVVATR</sequence>
<evidence type="ECO:0000313" key="2">
    <source>
        <dbReference type="EMBL" id="GAA4858438.1"/>
    </source>
</evidence>
<comment type="caution">
    <text evidence="2">The sequence shown here is derived from an EMBL/GenBank/DDBJ whole genome shotgun (WGS) entry which is preliminary data.</text>
</comment>
<dbReference type="EMBL" id="BAABJY010000001">
    <property type="protein sequence ID" value="GAA4858438.1"/>
    <property type="molecule type" value="Genomic_DNA"/>
</dbReference>
<dbReference type="InterPro" id="IPR041698">
    <property type="entry name" value="Methyltransf_25"/>
</dbReference>
<dbReference type="SUPFAM" id="SSF53335">
    <property type="entry name" value="S-adenosyl-L-methionine-dependent methyltransferases"/>
    <property type="match status" value="1"/>
</dbReference>
<protein>
    <submittedName>
        <fullName evidence="2">Class I SAM-dependent methyltransferase</fullName>
    </submittedName>
</protein>
<evidence type="ECO:0000313" key="3">
    <source>
        <dbReference type="Proteomes" id="UP001501323"/>
    </source>
</evidence>
<name>A0ABP9DZA8_9GAMM</name>
<accession>A0ABP9DZA8</accession>
<gene>
    <name evidence="2" type="ORF">GCM10023332_07890</name>
</gene>
<evidence type="ECO:0000259" key="1">
    <source>
        <dbReference type="Pfam" id="PF13649"/>
    </source>
</evidence>
<keyword evidence="3" id="KW-1185">Reference proteome</keyword>
<feature type="domain" description="Methyltransferase" evidence="1">
    <location>
        <begin position="60"/>
        <end position="153"/>
    </location>
</feature>
<proteinExistence type="predicted"/>
<keyword evidence="2" id="KW-0808">Transferase</keyword>